<proteinExistence type="predicted"/>
<sequence>MEELSGAHSKSPTNAEPKTLLIQGSTTNAATTSSGSTFSNEPSSSEEPTLSLSSSLNYKELLLMMRNCCLCRSFPSAISINRLSNCPSSRFWPFMIILSKHPQAVTPMFQARTKNFPSYISHFSCRACQHMKRRRCLPSDIMALRTEG</sequence>
<evidence type="ECO:0000256" key="1">
    <source>
        <dbReference type="SAM" id="MobiDB-lite"/>
    </source>
</evidence>
<evidence type="ECO:0000313" key="3">
    <source>
        <dbReference type="Proteomes" id="UP000233551"/>
    </source>
</evidence>
<gene>
    <name evidence="2" type="ORF">CRG98_013106</name>
</gene>
<feature type="region of interest" description="Disordered" evidence="1">
    <location>
        <begin position="1"/>
        <end position="52"/>
    </location>
</feature>
<feature type="compositionally biased region" description="Low complexity" evidence="1">
    <location>
        <begin position="24"/>
        <end position="52"/>
    </location>
</feature>
<comment type="caution">
    <text evidence="2">The sequence shown here is derived from an EMBL/GenBank/DDBJ whole genome shotgun (WGS) entry which is preliminary data.</text>
</comment>
<accession>A0A2I0KDX8</accession>
<protein>
    <submittedName>
        <fullName evidence="2">Uncharacterized protein</fullName>
    </submittedName>
</protein>
<reference evidence="2 3" key="1">
    <citation type="submission" date="2017-11" db="EMBL/GenBank/DDBJ databases">
        <title>De-novo sequencing of pomegranate (Punica granatum L.) genome.</title>
        <authorList>
            <person name="Akparov Z."/>
            <person name="Amiraslanov A."/>
            <person name="Hajiyeva S."/>
            <person name="Abbasov M."/>
            <person name="Kaur K."/>
            <person name="Hamwieh A."/>
            <person name="Solovyev V."/>
            <person name="Salamov A."/>
            <person name="Braich B."/>
            <person name="Kosarev P."/>
            <person name="Mahmoud A."/>
            <person name="Hajiyev E."/>
            <person name="Babayeva S."/>
            <person name="Izzatullayeva V."/>
            <person name="Mammadov A."/>
            <person name="Mammadov A."/>
            <person name="Sharifova S."/>
            <person name="Ojaghi J."/>
            <person name="Eynullazada K."/>
            <person name="Bayramov B."/>
            <person name="Abdulazimova A."/>
            <person name="Shahmuradov I."/>
        </authorList>
    </citation>
    <scope>NUCLEOTIDE SEQUENCE [LARGE SCALE GENOMIC DNA]</scope>
    <source>
        <strain evidence="3">cv. AG2017</strain>
        <tissue evidence="2">Leaf</tissue>
    </source>
</reference>
<dbReference type="AlphaFoldDB" id="A0A2I0KDX8"/>
<organism evidence="2 3">
    <name type="scientific">Punica granatum</name>
    <name type="common">Pomegranate</name>
    <dbReference type="NCBI Taxonomy" id="22663"/>
    <lineage>
        <taxon>Eukaryota</taxon>
        <taxon>Viridiplantae</taxon>
        <taxon>Streptophyta</taxon>
        <taxon>Embryophyta</taxon>
        <taxon>Tracheophyta</taxon>
        <taxon>Spermatophyta</taxon>
        <taxon>Magnoliopsida</taxon>
        <taxon>eudicotyledons</taxon>
        <taxon>Gunneridae</taxon>
        <taxon>Pentapetalae</taxon>
        <taxon>rosids</taxon>
        <taxon>malvids</taxon>
        <taxon>Myrtales</taxon>
        <taxon>Lythraceae</taxon>
        <taxon>Punica</taxon>
    </lineage>
</organism>
<keyword evidence="3" id="KW-1185">Reference proteome</keyword>
<evidence type="ECO:0000313" key="2">
    <source>
        <dbReference type="EMBL" id="PKI66450.1"/>
    </source>
</evidence>
<dbReference type="Proteomes" id="UP000233551">
    <property type="component" value="Unassembled WGS sequence"/>
</dbReference>
<dbReference type="EMBL" id="PGOL01000674">
    <property type="protein sequence ID" value="PKI66450.1"/>
    <property type="molecule type" value="Genomic_DNA"/>
</dbReference>
<name>A0A2I0KDX8_PUNGR</name>